<dbReference type="EMBL" id="JRES01000592">
    <property type="protein sequence ID" value="KNC29998.1"/>
    <property type="molecule type" value="Genomic_DNA"/>
</dbReference>
<protein>
    <submittedName>
        <fullName evidence="2">Uncharacterized protein</fullName>
    </submittedName>
</protein>
<proteinExistence type="predicted"/>
<accession>A0A0L0CC53</accession>
<organism evidence="2 3">
    <name type="scientific">Lucilia cuprina</name>
    <name type="common">Green bottle fly</name>
    <name type="synonym">Australian sheep blowfly</name>
    <dbReference type="NCBI Taxonomy" id="7375"/>
    <lineage>
        <taxon>Eukaryota</taxon>
        <taxon>Metazoa</taxon>
        <taxon>Ecdysozoa</taxon>
        <taxon>Arthropoda</taxon>
        <taxon>Hexapoda</taxon>
        <taxon>Insecta</taxon>
        <taxon>Pterygota</taxon>
        <taxon>Neoptera</taxon>
        <taxon>Endopterygota</taxon>
        <taxon>Diptera</taxon>
        <taxon>Brachycera</taxon>
        <taxon>Muscomorpha</taxon>
        <taxon>Oestroidea</taxon>
        <taxon>Calliphoridae</taxon>
        <taxon>Luciliinae</taxon>
        <taxon>Lucilia</taxon>
    </lineage>
</organism>
<gene>
    <name evidence="2" type="ORF">FF38_05509</name>
</gene>
<comment type="caution">
    <text evidence="2">The sequence shown here is derived from an EMBL/GenBank/DDBJ whole genome shotgun (WGS) entry which is preliminary data.</text>
</comment>
<sequence length="103" mass="12666">MNRNVSSKCRLFTIIFECKYKHVLIKYYIFECFIFSLFFFLSSNGLSFGIFLLIKHNYELQCPIWRSVHNWLFRSNIRYSSTYFLNKFIWINSTYIRHTIYVA</sequence>
<keyword evidence="3" id="KW-1185">Reference proteome</keyword>
<evidence type="ECO:0000313" key="2">
    <source>
        <dbReference type="EMBL" id="KNC29998.1"/>
    </source>
</evidence>
<dbReference type="AlphaFoldDB" id="A0A0L0CC53"/>
<reference evidence="2 3" key="1">
    <citation type="journal article" date="2015" name="Nat. Commun.">
        <title>Lucilia cuprina genome unlocks parasitic fly biology to underpin future interventions.</title>
        <authorList>
            <person name="Anstead C.A."/>
            <person name="Korhonen P.K."/>
            <person name="Young N.D."/>
            <person name="Hall R.S."/>
            <person name="Jex A.R."/>
            <person name="Murali S.C."/>
            <person name="Hughes D.S."/>
            <person name="Lee S.F."/>
            <person name="Perry T."/>
            <person name="Stroehlein A.J."/>
            <person name="Ansell B.R."/>
            <person name="Breugelmans B."/>
            <person name="Hofmann A."/>
            <person name="Qu J."/>
            <person name="Dugan S."/>
            <person name="Lee S.L."/>
            <person name="Chao H."/>
            <person name="Dinh H."/>
            <person name="Han Y."/>
            <person name="Doddapaneni H.V."/>
            <person name="Worley K.C."/>
            <person name="Muzny D.M."/>
            <person name="Ioannidis P."/>
            <person name="Waterhouse R.M."/>
            <person name="Zdobnov E.M."/>
            <person name="James P.J."/>
            <person name="Bagnall N.H."/>
            <person name="Kotze A.C."/>
            <person name="Gibbs R.A."/>
            <person name="Richards S."/>
            <person name="Batterham P."/>
            <person name="Gasser R.B."/>
        </authorList>
    </citation>
    <scope>NUCLEOTIDE SEQUENCE [LARGE SCALE GENOMIC DNA]</scope>
    <source>
        <strain evidence="2 3">LS</strain>
        <tissue evidence="2">Full body</tissue>
    </source>
</reference>
<keyword evidence="1" id="KW-1133">Transmembrane helix</keyword>
<name>A0A0L0CC53_LUCCU</name>
<keyword evidence="1" id="KW-0812">Transmembrane</keyword>
<feature type="transmembrane region" description="Helical" evidence="1">
    <location>
        <begin position="28"/>
        <end position="54"/>
    </location>
</feature>
<dbReference type="Proteomes" id="UP000037069">
    <property type="component" value="Unassembled WGS sequence"/>
</dbReference>
<evidence type="ECO:0000256" key="1">
    <source>
        <dbReference type="SAM" id="Phobius"/>
    </source>
</evidence>
<keyword evidence="1" id="KW-0472">Membrane</keyword>
<evidence type="ECO:0000313" key="3">
    <source>
        <dbReference type="Proteomes" id="UP000037069"/>
    </source>
</evidence>